<evidence type="ECO:0000313" key="5">
    <source>
        <dbReference type="Proteomes" id="UP000548326"/>
    </source>
</evidence>
<comment type="caution">
    <text evidence="4">The sequence shown here is derived from an EMBL/GenBank/DDBJ whole genome shotgun (WGS) entry which is preliminary data.</text>
</comment>
<evidence type="ECO:0000256" key="2">
    <source>
        <dbReference type="SAM" id="SignalP"/>
    </source>
</evidence>
<dbReference type="GO" id="GO:0016209">
    <property type="term" value="F:antioxidant activity"/>
    <property type="evidence" value="ECO:0007669"/>
    <property type="project" value="InterPro"/>
</dbReference>
<evidence type="ECO:0000256" key="1">
    <source>
        <dbReference type="ARBA" id="ARBA00023284"/>
    </source>
</evidence>
<dbReference type="PROSITE" id="PS51352">
    <property type="entry name" value="THIOREDOXIN_2"/>
    <property type="match status" value="1"/>
</dbReference>
<keyword evidence="2" id="KW-0732">Signal</keyword>
<dbReference type="SUPFAM" id="SSF52833">
    <property type="entry name" value="Thioredoxin-like"/>
    <property type="match status" value="1"/>
</dbReference>
<reference evidence="4 5" key="1">
    <citation type="submission" date="2020-08" db="EMBL/GenBank/DDBJ databases">
        <title>Genomic Encyclopedia of Type Strains, Phase IV (KMG-V): Genome sequencing to study the core and pangenomes of soil and plant-associated prokaryotes.</title>
        <authorList>
            <person name="Whitman W."/>
        </authorList>
    </citation>
    <scope>NUCLEOTIDE SEQUENCE [LARGE SCALE GENOMIC DNA]</scope>
    <source>
        <strain evidence="4 5">MP601</strain>
    </source>
</reference>
<dbReference type="Proteomes" id="UP000548326">
    <property type="component" value="Unassembled WGS sequence"/>
</dbReference>
<dbReference type="PROSITE" id="PS00194">
    <property type="entry name" value="THIOREDOXIN_1"/>
    <property type="match status" value="1"/>
</dbReference>
<evidence type="ECO:0000313" key="4">
    <source>
        <dbReference type="EMBL" id="MBB6126981.1"/>
    </source>
</evidence>
<name>A0A841JG20_9SPHI</name>
<dbReference type="InterPro" id="IPR050553">
    <property type="entry name" value="Thioredoxin_ResA/DsbE_sf"/>
</dbReference>
<organism evidence="4 5">
    <name type="scientific">Mucilaginibacter lappiensis</name>
    <dbReference type="NCBI Taxonomy" id="354630"/>
    <lineage>
        <taxon>Bacteria</taxon>
        <taxon>Pseudomonadati</taxon>
        <taxon>Bacteroidota</taxon>
        <taxon>Sphingobacteriia</taxon>
        <taxon>Sphingobacteriales</taxon>
        <taxon>Sphingobacteriaceae</taxon>
        <taxon>Mucilaginibacter</taxon>
    </lineage>
</organism>
<dbReference type="InterPro" id="IPR036249">
    <property type="entry name" value="Thioredoxin-like_sf"/>
</dbReference>
<dbReference type="RefSeq" id="WP_183586169.1">
    <property type="nucleotide sequence ID" value="NZ_JACHCA010000003.1"/>
</dbReference>
<feature type="chain" id="PRO_5032566442" evidence="2">
    <location>
        <begin position="29"/>
        <end position="274"/>
    </location>
</feature>
<proteinExistence type="predicted"/>
<dbReference type="EMBL" id="JACHCA010000003">
    <property type="protein sequence ID" value="MBB6126981.1"/>
    <property type="molecule type" value="Genomic_DNA"/>
</dbReference>
<feature type="domain" description="Thioredoxin" evidence="3">
    <location>
        <begin position="135"/>
        <end position="274"/>
    </location>
</feature>
<feature type="signal peptide" evidence="2">
    <location>
        <begin position="1"/>
        <end position="28"/>
    </location>
</feature>
<keyword evidence="1" id="KW-0676">Redox-active center</keyword>
<dbReference type="Pfam" id="PF00578">
    <property type="entry name" value="AhpC-TSA"/>
    <property type="match status" value="1"/>
</dbReference>
<sequence>MKPKSVIQPMKNIYLILLLLTASFAVCAQDTVKKAVTTRFKIDTHTVVKDSTGKAYAFKEWIALTRTGEYILRPDDMNNANTTFTLIKKGNIPPKYLTAVHSGGTVAAGQKNLSPEEAEEQRMASYPKPKESENFTIGQQIETFNTTDMHGKKVKLKDLRGKVVMLNFWFIGCPPCMQEIPELNKLVELYKDNPNVVFLAISLDPRWDIRTFLKTTPFNFDIIDDGSLIARIYKIHLYPTSVILDKEGKVAFHTVSFAANSPYWMKKTINEALK</sequence>
<dbReference type="CDD" id="cd02966">
    <property type="entry name" value="TlpA_like_family"/>
    <property type="match status" value="1"/>
</dbReference>
<gene>
    <name evidence="4" type="ORF">HDF22_001087</name>
</gene>
<dbReference type="InterPro" id="IPR000866">
    <property type="entry name" value="AhpC/TSA"/>
</dbReference>
<dbReference type="PANTHER" id="PTHR42852:SF17">
    <property type="entry name" value="THIOREDOXIN-LIKE PROTEIN HI_1115"/>
    <property type="match status" value="1"/>
</dbReference>
<dbReference type="GO" id="GO:0016491">
    <property type="term" value="F:oxidoreductase activity"/>
    <property type="evidence" value="ECO:0007669"/>
    <property type="project" value="InterPro"/>
</dbReference>
<dbReference type="Gene3D" id="3.40.30.10">
    <property type="entry name" value="Glutaredoxin"/>
    <property type="match status" value="1"/>
</dbReference>
<accession>A0A841JG20</accession>
<dbReference type="InterPro" id="IPR017937">
    <property type="entry name" value="Thioredoxin_CS"/>
</dbReference>
<dbReference type="PANTHER" id="PTHR42852">
    <property type="entry name" value="THIOL:DISULFIDE INTERCHANGE PROTEIN DSBE"/>
    <property type="match status" value="1"/>
</dbReference>
<dbReference type="AlphaFoldDB" id="A0A841JG20"/>
<evidence type="ECO:0000259" key="3">
    <source>
        <dbReference type="PROSITE" id="PS51352"/>
    </source>
</evidence>
<protein>
    <submittedName>
        <fullName evidence="4">Peroxiredoxin</fullName>
    </submittedName>
</protein>
<dbReference type="InterPro" id="IPR013766">
    <property type="entry name" value="Thioredoxin_domain"/>
</dbReference>